<dbReference type="Proteomes" id="UP001227964">
    <property type="component" value="Unassembled WGS sequence"/>
</dbReference>
<evidence type="ECO:0000313" key="4">
    <source>
        <dbReference type="Proteomes" id="UP001227964"/>
    </source>
</evidence>
<feature type="transmembrane region" description="Helical" evidence="1">
    <location>
        <begin position="350"/>
        <end position="367"/>
    </location>
</feature>
<proteinExistence type="predicted"/>
<keyword evidence="1" id="KW-0472">Membrane</keyword>
<feature type="transmembrane region" description="Helical" evidence="1">
    <location>
        <begin position="286"/>
        <end position="311"/>
    </location>
</feature>
<feature type="domain" description="Methyltransferase" evidence="2">
    <location>
        <begin position="75"/>
        <end position="218"/>
    </location>
</feature>
<keyword evidence="4" id="KW-1185">Reference proteome</keyword>
<dbReference type="CDD" id="cd02440">
    <property type="entry name" value="AdoMet_MTases"/>
    <property type="match status" value="1"/>
</dbReference>
<evidence type="ECO:0000313" key="3">
    <source>
        <dbReference type="EMBL" id="MDL0430420.1"/>
    </source>
</evidence>
<name>A0ABT7I8I1_9GAMM</name>
<dbReference type="Pfam" id="PF13847">
    <property type="entry name" value="Methyltransf_31"/>
    <property type="match status" value="1"/>
</dbReference>
<keyword evidence="1" id="KW-1133">Transmembrane helix</keyword>
<dbReference type="Pfam" id="PF03203">
    <property type="entry name" value="MerC"/>
    <property type="match status" value="1"/>
</dbReference>
<dbReference type="PANTHER" id="PTHR43591">
    <property type="entry name" value="METHYLTRANSFERASE"/>
    <property type="match status" value="1"/>
</dbReference>
<gene>
    <name evidence="3" type="ORF">QPM17_04750</name>
</gene>
<feature type="transmembrane region" description="Helical" evidence="1">
    <location>
        <begin position="323"/>
        <end position="343"/>
    </location>
</feature>
<accession>A0ABT7I8I1</accession>
<dbReference type="InterPro" id="IPR025714">
    <property type="entry name" value="Methyltranfer_dom"/>
</dbReference>
<dbReference type="PANTHER" id="PTHR43591:SF24">
    <property type="entry name" value="2-METHOXY-6-POLYPRENYL-1,4-BENZOQUINOL METHYLASE, MITOCHONDRIAL"/>
    <property type="match status" value="1"/>
</dbReference>
<dbReference type="EMBL" id="JASSVS010000002">
    <property type="protein sequence ID" value="MDL0430420.1"/>
    <property type="molecule type" value="Genomic_DNA"/>
</dbReference>
<dbReference type="RefSeq" id="WP_285389205.1">
    <property type="nucleotide sequence ID" value="NZ_JASSVS010000002.1"/>
</dbReference>
<evidence type="ECO:0000259" key="2">
    <source>
        <dbReference type="Pfam" id="PF13847"/>
    </source>
</evidence>
<dbReference type="SUPFAM" id="SSF53335">
    <property type="entry name" value="S-adenosyl-L-methionine-dependent methyltransferases"/>
    <property type="match status" value="1"/>
</dbReference>
<organism evidence="3 4">
    <name type="scientific">Marinobacter azerbaijanicus</name>
    <dbReference type="NCBI Taxonomy" id="3050455"/>
    <lineage>
        <taxon>Bacteria</taxon>
        <taxon>Pseudomonadati</taxon>
        <taxon>Pseudomonadota</taxon>
        <taxon>Gammaproteobacteria</taxon>
        <taxon>Pseudomonadales</taxon>
        <taxon>Marinobacteraceae</taxon>
        <taxon>Marinobacter</taxon>
    </lineage>
</organism>
<comment type="caution">
    <text evidence="3">The sequence shown here is derived from an EMBL/GenBank/DDBJ whole genome shotgun (WGS) entry which is preliminary data.</text>
</comment>
<sequence>MVAILGYSPQQITEAVQQMYTAVAELPDTRFHFPVGREAFHFLGYAASDIDTLPQGIRESFAGVGNPFTAGTLRPGDTVLDIGAGAGNDSLIAARQVSPDGRVIALDLTSAMTRKLKHHTENQYPRVEVIQASAERLPLTDESIDSITSNGALNLVPDKRQAIREMFRVLKPGGRLQLADVVINRPVNVNCDSDPRLWVECVVGATVEDSLLAMLGDAGFENIRILRRLDYFAHSPSQQTREIAESFGAHSIELTASRSEKAPARFSQWLRRCHPKRWLADLHRRGVLGLAALIMALVSCYGALAAVSVLATLGAGMALNPELRAGTIALFTILATGFIATGFRRHRSGAPAVLAVIGAVFVLYALFVEYAVLTELAGFVLLVAAAGRDLFLRRREEATRLGLKGGNYT</sequence>
<dbReference type="InterPro" id="IPR004891">
    <property type="entry name" value="Mercury-R_MerC"/>
</dbReference>
<evidence type="ECO:0000256" key="1">
    <source>
        <dbReference type="SAM" id="Phobius"/>
    </source>
</evidence>
<dbReference type="Gene3D" id="3.40.50.150">
    <property type="entry name" value="Vaccinia Virus protein VP39"/>
    <property type="match status" value="1"/>
</dbReference>
<reference evidence="3 4" key="1">
    <citation type="submission" date="2023-06" db="EMBL/GenBank/DDBJ databases">
        <title>Marinobacter azerbaijanicus a moderately halophilic, isolated from Urmia Lake in Azerbaijan region of Iran.</title>
        <authorList>
            <person name="Sanchez-Porro C."/>
            <person name="Aghdam E.M."/>
            <person name="Saheb S.M."/>
            <person name="Tarhriz V."/>
            <person name="Kazemi E."/>
            <person name="Ammozegar M.A."/>
            <person name="Ventosa A."/>
            <person name="Hejazi M.S."/>
        </authorList>
    </citation>
    <scope>NUCLEOTIDE SEQUENCE [LARGE SCALE GENOMIC DNA]</scope>
    <source>
        <strain evidence="3 4">TBZ242</strain>
    </source>
</reference>
<keyword evidence="1" id="KW-0812">Transmembrane</keyword>
<protein>
    <submittedName>
        <fullName evidence="3">MerC family mercury resistance protein</fullName>
    </submittedName>
</protein>
<dbReference type="InterPro" id="IPR029063">
    <property type="entry name" value="SAM-dependent_MTases_sf"/>
</dbReference>